<dbReference type="AlphaFoldDB" id="A0A377JYM0"/>
<dbReference type="Proteomes" id="UP000255335">
    <property type="component" value="Unassembled WGS sequence"/>
</dbReference>
<gene>
    <name evidence="1" type="ORF">NCTC12221_01827</name>
</gene>
<name>A0A377JYM0_9HELI</name>
<dbReference type="EMBL" id="UGHZ01000004">
    <property type="protein sequence ID" value="STP13749.1"/>
    <property type="molecule type" value="Genomic_DNA"/>
</dbReference>
<evidence type="ECO:0000313" key="1">
    <source>
        <dbReference type="EMBL" id="STP13749.1"/>
    </source>
</evidence>
<evidence type="ECO:0000313" key="2">
    <source>
        <dbReference type="Proteomes" id="UP000255335"/>
    </source>
</evidence>
<proteinExistence type="predicted"/>
<sequence>MQFIAFLTDDILSFTIHKADSKTHRSNITKAIHKLCFSLLFPIKQPTKHNTTHKTHNKNKRILFIISHKVSLNPF</sequence>
<reference evidence="1 2" key="1">
    <citation type="submission" date="2018-06" db="EMBL/GenBank/DDBJ databases">
        <authorList>
            <consortium name="Pathogen Informatics"/>
            <person name="Doyle S."/>
        </authorList>
    </citation>
    <scope>NUCLEOTIDE SEQUENCE [LARGE SCALE GENOMIC DNA]</scope>
    <source>
        <strain evidence="1 2">NCTC12221</strain>
    </source>
</reference>
<protein>
    <submittedName>
        <fullName evidence="1">Uncharacterized protein</fullName>
    </submittedName>
</protein>
<accession>A0A377JYM0</accession>
<organism evidence="1 2">
    <name type="scientific">Helicobacter cinaedi</name>
    <dbReference type="NCBI Taxonomy" id="213"/>
    <lineage>
        <taxon>Bacteria</taxon>
        <taxon>Pseudomonadati</taxon>
        <taxon>Campylobacterota</taxon>
        <taxon>Epsilonproteobacteria</taxon>
        <taxon>Campylobacterales</taxon>
        <taxon>Helicobacteraceae</taxon>
        <taxon>Helicobacter</taxon>
    </lineage>
</organism>